<gene>
    <name evidence="1" type="ORF">A9HBioS_3365</name>
</gene>
<reference evidence="1 2" key="1">
    <citation type="submission" date="2016-10" db="EMBL/GenBank/DDBJ databases">
        <title>Search of new enzymes for the oxidation of sulfur compounds.</title>
        <authorList>
            <person name="Novo A."/>
            <person name="Moreira I.S."/>
            <person name="Castro P.M."/>
        </authorList>
    </citation>
    <scope>NUCLEOTIDE SEQUENCE [LARGE SCALE GENOMIC DNA]</scope>
    <source>
        <strain evidence="1 2">A9</strain>
    </source>
</reference>
<evidence type="ECO:0000313" key="2">
    <source>
        <dbReference type="Proteomes" id="UP000288002"/>
    </source>
</evidence>
<dbReference type="Proteomes" id="UP000288002">
    <property type="component" value="Unassembled WGS sequence"/>
</dbReference>
<evidence type="ECO:0000313" key="1">
    <source>
        <dbReference type="EMBL" id="RVD76825.1"/>
    </source>
</evidence>
<sequence>MEYLARINPKYFAAMYQCAAKNDVRYYLNAVNIERHPDGGVIIAATNGHFLGVIHDPDGWIHEDHNSLLVGIPSKRLVSACSTRRGPDTFAPNMLWIAEKFSVVTGCVEATEPPEAFDSRAHLTEKTELVDGKFPDWRKVLPTTREKLETQFPWINGEYIEAFNKIATILTGNKTFGGGGLHLEARDDSRSVVVRLANYELKDRFVGVIMPMKCDPLETIVPAFAMPKAESLEHQAA</sequence>
<dbReference type="Gene3D" id="3.10.150.10">
    <property type="entry name" value="DNA Polymerase III, subunit A, domain 2"/>
    <property type="match status" value="1"/>
</dbReference>
<dbReference type="AlphaFoldDB" id="A0AA94EME7"/>
<dbReference type="RefSeq" id="WP_127650491.1">
    <property type="nucleotide sequence ID" value="NZ_MKWS01000010.1"/>
</dbReference>
<organism evidence="1 2">
    <name type="scientific">Pseudomonas koreensis</name>
    <dbReference type="NCBI Taxonomy" id="198620"/>
    <lineage>
        <taxon>Bacteria</taxon>
        <taxon>Pseudomonadati</taxon>
        <taxon>Pseudomonadota</taxon>
        <taxon>Gammaproteobacteria</taxon>
        <taxon>Pseudomonadales</taxon>
        <taxon>Pseudomonadaceae</taxon>
        <taxon>Pseudomonas</taxon>
    </lineage>
</organism>
<accession>A0AA94EME7</accession>
<comment type="caution">
    <text evidence="1">The sequence shown here is derived from an EMBL/GenBank/DDBJ whole genome shotgun (WGS) entry which is preliminary data.</text>
</comment>
<dbReference type="EMBL" id="MKWS01000010">
    <property type="protein sequence ID" value="RVD76825.1"/>
    <property type="molecule type" value="Genomic_DNA"/>
</dbReference>
<protein>
    <submittedName>
        <fullName evidence="1">DNA polymerase III beta subunit</fullName>
    </submittedName>
</protein>
<proteinExistence type="predicted"/>
<name>A0AA94EME7_9PSED</name>